<dbReference type="EMBL" id="SHKR01000012">
    <property type="protein sequence ID" value="RZU16355.1"/>
    <property type="molecule type" value="Genomic_DNA"/>
</dbReference>
<proteinExistence type="predicted"/>
<name>A0A4Q7X2E2_9ACTN</name>
<dbReference type="RefSeq" id="WP_130445274.1">
    <property type="nucleotide sequence ID" value="NZ_SHKR01000012.1"/>
</dbReference>
<keyword evidence="2" id="KW-1185">Reference proteome</keyword>
<evidence type="ECO:0000313" key="1">
    <source>
        <dbReference type="EMBL" id="RZU16355.1"/>
    </source>
</evidence>
<dbReference type="AlphaFoldDB" id="A0A4Q7X2E2"/>
<organism evidence="1 2">
    <name type="scientific">Kribbella rubisoli</name>
    <dbReference type="NCBI Taxonomy" id="3075929"/>
    <lineage>
        <taxon>Bacteria</taxon>
        <taxon>Bacillati</taxon>
        <taxon>Actinomycetota</taxon>
        <taxon>Actinomycetes</taxon>
        <taxon>Propionibacteriales</taxon>
        <taxon>Kribbellaceae</taxon>
        <taxon>Kribbella</taxon>
    </lineage>
</organism>
<reference evidence="1 2" key="1">
    <citation type="journal article" date="2015" name="Stand. Genomic Sci.">
        <title>Genomic Encyclopedia of Bacterial and Archaeal Type Strains, Phase III: the genomes of soil and plant-associated and newly described type strains.</title>
        <authorList>
            <person name="Whitman W.B."/>
            <person name="Woyke T."/>
            <person name="Klenk H.P."/>
            <person name="Zhou Y."/>
            <person name="Lilburn T.G."/>
            <person name="Beck B.J."/>
            <person name="De Vos P."/>
            <person name="Vandamme P."/>
            <person name="Eisen J.A."/>
            <person name="Garrity G."/>
            <person name="Hugenholtz P."/>
            <person name="Kyrpides N.C."/>
        </authorList>
    </citation>
    <scope>NUCLEOTIDE SEQUENCE [LARGE SCALE GENOMIC DNA]</scope>
    <source>
        <strain evidence="1 2">VKM Ac-2540</strain>
    </source>
</reference>
<sequence length="62" mass="6564">MAIYTKPEALGIIRRAFGPDVAEALAGGLPDRIDLDDPADAALLFRLGLSRDRLLNALGAES</sequence>
<comment type="caution">
    <text evidence="1">The sequence shown here is derived from an EMBL/GenBank/DDBJ whole genome shotgun (WGS) entry which is preliminary data.</text>
</comment>
<dbReference type="Proteomes" id="UP000292027">
    <property type="component" value="Unassembled WGS sequence"/>
</dbReference>
<accession>A0A4Q7X2E2</accession>
<protein>
    <submittedName>
        <fullName evidence="1">Uncharacterized protein</fullName>
    </submittedName>
</protein>
<gene>
    <name evidence="1" type="ORF">EV645_3911</name>
</gene>
<evidence type="ECO:0000313" key="2">
    <source>
        <dbReference type="Proteomes" id="UP000292027"/>
    </source>
</evidence>